<dbReference type="InterPro" id="IPR050832">
    <property type="entry name" value="Bact_Acetyltransf"/>
</dbReference>
<evidence type="ECO:0000256" key="2">
    <source>
        <dbReference type="ARBA" id="ARBA00023315"/>
    </source>
</evidence>
<accession>A0ABN1AL84</accession>
<comment type="caution">
    <text evidence="4">The sequence shown here is derived from an EMBL/GenBank/DDBJ whole genome shotgun (WGS) entry which is preliminary data.</text>
</comment>
<dbReference type="InterPro" id="IPR000182">
    <property type="entry name" value="GNAT_dom"/>
</dbReference>
<dbReference type="CDD" id="cd04301">
    <property type="entry name" value="NAT_SF"/>
    <property type="match status" value="1"/>
</dbReference>
<gene>
    <name evidence="4" type="ORF">GCM10010361_49990</name>
</gene>
<dbReference type="InterPro" id="IPR016181">
    <property type="entry name" value="Acyl_CoA_acyltransferase"/>
</dbReference>
<protein>
    <submittedName>
        <fullName evidence="4">GNAT family N-acetyltransferase</fullName>
    </submittedName>
</protein>
<name>A0ABN1AL84_9ACTN</name>
<evidence type="ECO:0000256" key="1">
    <source>
        <dbReference type="ARBA" id="ARBA00022679"/>
    </source>
</evidence>
<dbReference type="PANTHER" id="PTHR43877:SF2">
    <property type="entry name" value="AMINOALKYLPHOSPHONATE N-ACETYLTRANSFERASE-RELATED"/>
    <property type="match status" value="1"/>
</dbReference>
<feature type="domain" description="N-acetyltransferase" evidence="3">
    <location>
        <begin position="1"/>
        <end position="149"/>
    </location>
</feature>
<dbReference type="Pfam" id="PF00583">
    <property type="entry name" value="Acetyltransf_1"/>
    <property type="match status" value="1"/>
</dbReference>
<sequence length="149" mass="16264">MKIEQVAWEDPDAAVLRARQRTEIAEIYGTPDSEPGVPPSAADSAAFFVAYEDDGIPVGCGGLRALGDGTGEVKRMYVVPDRRGSGAAAEILRALEDWARGRGWHRLRLETGDRQDAAVRFYTRAGYARIPNFGAYAGVASSWCFERVL</sequence>
<evidence type="ECO:0000259" key="3">
    <source>
        <dbReference type="PROSITE" id="PS51186"/>
    </source>
</evidence>
<dbReference type="PANTHER" id="PTHR43877">
    <property type="entry name" value="AMINOALKYLPHOSPHONATE N-ACETYLTRANSFERASE-RELATED-RELATED"/>
    <property type="match status" value="1"/>
</dbReference>
<dbReference type="EMBL" id="BAAABY010000034">
    <property type="protein sequence ID" value="GAA0479312.1"/>
    <property type="molecule type" value="Genomic_DNA"/>
</dbReference>
<organism evidence="4 5">
    <name type="scientific">Streptomyces olivaceiscleroticus</name>
    <dbReference type="NCBI Taxonomy" id="68245"/>
    <lineage>
        <taxon>Bacteria</taxon>
        <taxon>Bacillati</taxon>
        <taxon>Actinomycetota</taxon>
        <taxon>Actinomycetes</taxon>
        <taxon>Kitasatosporales</taxon>
        <taxon>Streptomycetaceae</taxon>
        <taxon>Streptomyces</taxon>
    </lineage>
</organism>
<dbReference type="Proteomes" id="UP001500909">
    <property type="component" value="Unassembled WGS sequence"/>
</dbReference>
<dbReference type="PROSITE" id="PS51186">
    <property type="entry name" value="GNAT"/>
    <property type="match status" value="1"/>
</dbReference>
<dbReference type="SUPFAM" id="SSF55729">
    <property type="entry name" value="Acyl-CoA N-acyltransferases (Nat)"/>
    <property type="match status" value="1"/>
</dbReference>
<reference evidence="4 5" key="1">
    <citation type="journal article" date="2019" name="Int. J. Syst. Evol. Microbiol.">
        <title>The Global Catalogue of Microorganisms (GCM) 10K type strain sequencing project: providing services to taxonomists for standard genome sequencing and annotation.</title>
        <authorList>
            <consortium name="The Broad Institute Genomics Platform"/>
            <consortium name="The Broad Institute Genome Sequencing Center for Infectious Disease"/>
            <person name="Wu L."/>
            <person name="Ma J."/>
        </authorList>
    </citation>
    <scope>NUCLEOTIDE SEQUENCE [LARGE SCALE GENOMIC DNA]</scope>
    <source>
        <strain evidence="4 5">JCM 4805</strain>
    </source>
</reference>
<evidence type="ECO:0000313" key="5">
    <source>
        <dbReference type="Proteomes" id="UP001500909"/>
    </source>
</evidence>
<keyword evidence="2" id="KW-0012">Acyltransferase</keyword>
<keyword evidence="1" id="KW-0808">Transferase</keyword>
<proteinExistence type="predicted"/>
<dbReference type="RefSeq" id="WP_346097434.1">
    <property type="nucleotide sequence ID" value="NZ_BAAABY010000034.1"/>
</dbReference>
<dbReference type="Gene3D" id="3.40.630.30">
    <property type="match status" value="1"/>
</dbReference>
<keyword evidence="5" id="KW-1185">Reference proteome</keyword>
<evidence type="ECO:0000313" key="4">
    <source>
        <dbReference type="EMBL" id="GAA0479312.1"/>
    </source>
</evidence>